<proteinExistence type="predicted"/>
<sequence>MEAELPVLDAVLNKTLPFDVRWQLLKKAPRVTLTMEQIDTFWTDGHLTIPDFVTPDQVDEIDRSFGRLFSGRVGWKEGDLFDMAGLEEDGKIKLPQLLHPAKYAPELLRSQFWANAEAVAQTLLGADAKFSFDHAINKPTDPDSATPWHQDQAFHREGSKLENITIWLPLQDVDEENGCLTFIPGSHNGPILHHRNYKDDKRIEFLEAVGVDLDKAVTVPLRRGSVSIHHSRTLHYAGANRSPNPRKVYSVLFAVEKPDPVVAKEYPWNLDKPTNRFKRKQAYEERWVSRAHRKVKQALRNTLHTVVG</sequence>
<keyword evidence="2" id="KW-1185">Reference proteome</keyword>
<comment type="caution">
    <text evidence="1">The sequence shown here is derived from an EMBL/GenBank/DDBJ whole genome shotgun (WGS) entry which is preliminary data.</text>
</comment>
<reference evidence="1 2" key="1">
    <citation type="submission" date="2013-08" db="EMBL/GenBank/DDBJ databases">
        <title>The genome sequence of Skermanella stibiiresistens.</title>
        <authorList>
            <person name="Zhu W."/>
            <person name="Wang G."/>
        </authorList>
    </citation>
    <scope>NUCLEOTIDE SEQUENCE [LARGE SCALE GENOMIC DNA]</scope>
    <source>
        <strain evidence="1 2">SB22</strain>
    </source>
</reference>
<dbReference type="InterPro" id="IPR008775">
    <property type="entry name" value="Phytyl_CoA_dOase-like"/>
</dbReference>
<dbReference type="Gene3D" id="2.60.120.620">
    <property type="entry name" value="q2cbj1_9rhob like domain"/>
    <property type="match status" value="1"/>
</dbReference>
<accession>W9GYP8</accession>
<gene>
    <name evidence="1" type="ORF">N825_16825</name>
</gene>
<evidence type="ECO:0000313" key="1">
    <source>
        <dbReference type="EMBL" id="EWY37716.1"/>
    </source>
</evidence>
<dbReference type="GO" id="GO:0005506">
    <property type="term" value="F:iron ion binding"/>
    <property type="evidence" value="ECO:0007669"/>
    <property type="project" value="UniProtKB-ARBA"/>
</dbReference>
<dbReference type="GO" id="GO:0016706">
    <property type="term" value="F:2-oxoglutarate-dependent dioxygenase activity"/>
    <property type="evidence" value="ECO:0007669"/>
    <property type="project" value="UniProtKB-ARBA"/>
</dbReference>
<organism evidence="1 2">
    <name type="scientific">Skermanella stibiiresistens SB22</name>
    <dbReference type="NCBI Taxonomy" id="1385369"/>
    <lineage>
        <taxon>Bacteria</taxon>
        <taxon>Pseudomonadati</taxon>
        <taxon>Pseudomonadota</taxon>
        <taxon>Alphaproteobacteria</taxon>
        <taxon>Rhodospirillales</taxon>
        <taxon>Azospirillaceae</taxon>
        <taxon>Skermanella</taxon>
    </lineage>
</organism>
<evidence type="ECO:0008006" key="3">
    <source>
        <dbReference type="Google" id="ProtNLM"/>
    </source>
</evidence>
<name>W9GYP8_9PROT</name>
<dbReference type="OrthoDB" id="9791262at2"/>
<dbReference type="STRING" id="1385369.N825_16825"/>
<dbReference type="PANTHER" id="PTHR20883">
    <property type="entry name" value="PHYTANOYL-COA DIOXYGENASE DOMAIN CONTAINING 1"/>
    <property type="match status" value="1"/>
</dbReference>
<dbReference type="EMBL" id="AVFL01000024">
    <property type="protein sequence ID" value="EWY37716.1"/>
    <property type="molecule type" value="Genomic_DNA"/>
</dbReference>
<evidence type="ECO:0000313" key="2">
    <source>
        <dbReference type="Proteomes" id="UP000019486"/>
    </source>
</evidence>
<dbReference type="Pfam" id="PF05721">
    <property type="entry name" value="PhyH"/>
    <property type="match status" value="1"/>
</dbReference>
<dbReference type="SUPFAM" id="SSF51197">
    <property type="entry name" value="Clavaminate synthase-like"/>
    <property type="match status" value="1"/>
</dbReference>
<dbReference type="Proteomes" id="UP000019486">
    <property type="component" value="Unassembled WGS sequence"/>
</dbReference>
<dbReference type="AlphaFoldDB" id="W9GYP8"/>
<dbReference type="PANTHER" id="PTHR20883:SF46">
    <property type="entry name" value="PHYTANOYL-COA HYDROXYLASE"/>
    <property type="match status" value="1"/>
</dbReference>
<protein>
    <recommendedName>
        <fullName evidence="3">Phytanoyl-CoA dioxygenase</fullName>
    </recommendedName>
</protein>